<evidence type="ECO:0000259" key="1">
    <source>
        <dbReference type="Pfam" id="PF03551"/>
    </source>
</evidence>
<dbReference type="PANTHER" id="PTHR33169">
    <property type="entry name" value="PADR-FAMILY TRANSCRIPTIONAL REGULATOR"/>
    <property type="match status" value="1"/>
</dbReference>
<dbReference type="InterPro" id="IPR005149">
    <property type="entry name" value="Tscrpt_reg_PadR_N"/>
</dbReference>
<gene>
    <name evidence="2" type="ORF">V1634_17665</name>
</gene>
<sequence>MFRMIAAEHQPTDDNDRHTQLLRGVLDMCLLALLARQPAHGYELVRRMETADLGAISYGTIYPLLTRMRRLGLVANEQQPSPNGPPRKVYALTDLGRAHLDAWQKQWNHFADTVGALLGPADHDPSRS</sequence>
<comment type="caution">
    <text evidence="2">The sequence shown here is derived from an EMBL/GenBank/DDBJ whole genome shotgun (WGS) entry which is preliminary data.</text>
</comment>
<dbReference type="Proteomes" id="UP001339911">
    <property type="component" value="Unassembled WGS sequence"/>
</dbReference>
<dbReference type="SUPFAM" id="SSF46785">
    <property type="entry name" value="Winged helix' DNA-binding domain"/>
    <property type="match status" value="1"/>
</dbReference>
<dbReference type="Gene3D" id="1.10.10.10">
    <property type="entry name" value="Winged helix-like DNA-binding domain superfamily/Winged helix DNA-binding domain"/>
    <property type="match status" value="1"/>
</dbReference>
<dbReference type="InterPro" id="IPR036390">
    <property type="entry name" value="WH_DNA-bd_sf"/>
</dbReference>
<proteinExistence type="predicted"/>
<dbReference type="InterPro" id="IPR036388">
    <property type="entry name" value="WH-like_DNA-bd_sf"/>
</dbReference>
<name>A0ABU7SFE9_9ACTN</name>
<organism evidence="2 3">
    <name type="scientific">Plantactinospora veratri</name>
    <dbReference type="NCBI Taxonomy" id="1436122"/>
    <lineage>
        <taxon>Bacteria</taxon>
        <taxon>Bacillati</taxon>
        <taxon>Actinomycetota</taxon>
        <taxon>Actinomycetes</taxon>
        <taxon>Micromonosporales</taxon>
        <taxon>Micromonosporaceae</taxon>
        <taxon>Plantactinospora</taxon>
    </lineage>
</organism>
<accession>A0ABU7SFE9</accession>
<evidence type="ECO:0000313" key="3">
    <source>
        <dbReference type="Proteomes" id="UP001339911"/>
    </source>
</evidence>
<dbReference type="PANTHER" id="PTHR33169:SF14">
    <property type="entry name" value="TRANSCRIPTIONAL REGULATOR RV3488"/>
    <property type="match status" value="1"/>
</dbReference>
<dbReference type="InterPro" id="IPR052509">
    <property type="entry name" value="Metal_resp_DNA-bind_regulator"/>
</dbReference>
<evidence type="ECO:0000313" key="2">
    <source>
        <dbReference type="EMBL" id="MEE6308660.1"/>
    </source>
</evidence>
<keyword evidence="3" id="KW-1185">Reference proteome</keyword>
<reference evidence="2 3" key="1">
    <citation type="submission" date="2024-01" db="EMBL/GenBank/DDBJ databases">
        <title>Genome insights into Plantactinospora veratri sp. nov.</title>
        <authorList>
            <person name="Wang L."/>
        </authorList>
    </citation>
    <scope>NUCLEOTIDE SEQUENCE [LARGE SCALE GENOMIC DNA]</scope>
    <source>
        <strain evidence="2 3">NEAU-FHS4</strain>
    </source>
</reference>
<feature type="domain" description="Transcription regulator PadR N-terminal" evidence="1">
    <location>
        <begin position="30"/>
        <end position="101"/>
    </location>
</feature>
<dbReference type="RefSeq" id="WP_331208938.1">
    <property type="nucleotide sequence ID" value="NZ_JAZGQL010000012.1"/>
</dbReference>
<dbReference type="Pfam" id="PF03551">
    <property type="entry name" value="PadR"/>
    <property type="match status" value="1"/>
</dbReference>
<protein>
    <submittedName>
        <fullName evidence="2">PadR family transcriptional regulator</fullName>
    </submittedName>
</protein>
<dbReference type="EMBL" id="JAZGQL010000012">
    <property type="protein sequence ID" value="MEE6308660.1"/>
    <property type="molecule type" value="Genomic_DNA"/>
</dbReference>